<dbReference type="Proteomes" id="UP000010959">
    <property type="component" value="Unassembled WGS sequence"/>
</dbReference>
<reference evidence="1 2" key="1">
    <citation type="journal article" date="2013" name="Mar. Genomics">
        <title>Expression of sulfatases in Rhodopirellula baltica and the diversity of sulfatases in the genus Rhodopirellula.</title>
        <authorList>
            <person name="Wegner C.E."/>
            <person name="Richter-Heitmann T."/>
            <person name="Klindworth A."/>
            <person name="Klockow C."/>
            <person name="Richter M."/>
            <person name="Achstetter T."/>
            <person name="Glockner F.O."/>
            <person name="Harder J."/>
        </authorList>
    </citation>
    <scope>NUCLEOTIDE SEQUENCE [LARGE SCALE GENOMIC DNA]</scope>
    <source>
        <strain evidence="1 2">SWK14</strain>
    </source>
</reference>
<gene>
    <name evidence="1" type="ORF">RBSWK_05844</name>
</gene>
<dbReference type="InterPro" id="IPR048119">
    <property type="entry name" value="KwaB"/>
</dbReference>
<dbReference type="EMBL" id="AMWG01000163">
    <property type="protein sequence ID" value="ELP30246.1"/>
    <property type="molecule type" value="Genomic_DNA"/>
</dbReference>
<sequence length="320" mass="36474">MNIDELKENLRPYLATDDMGISVYAVIKGAEEEGPKRLDIEQDSHDCLLQMFATRIRSQIVDRTEVSVMNLSDSDERQNVIYEYDLEVPQELQALQAVTQTDDTGLLSLNDESLSQIKAIVVEIGNNEGQLVLYKTMAPINVFGRDKIFLKKHESRLARIDDEFLRISDGFQMLHVDGTLMVLDLKTLESKFGFHDVVKREAETGLQTIEDLGLLENPETLRELINDVKFARKLTKVARSSPVLQQMISNDRIIEFCKNYPTLKNIKFNSAEDKILLDTQKSKDLFIKLLMDDYLVSQLTSRHYESLAKDVAEPAAESIV</sequence>
<organism evidence="1 2">
    <name type="scientific">Rhodopirellula baltica SWK14</name>
    <dbReference type="NCBI Taxonomy" id="993516"/>
    <lineage>
        <taxon>Bacteria</taxon>
        <taxon>Pseudomonadati</taxon>
        <taxon>Planctomycetota</taxon>
        <taxon>Planctomycetia</taxon>
        <taxon>Pirellulales</taxon>
        <taxon>Pirellulaceae</taxon>
        <taxon>Rhodopirellula</taxon>
    </lineage>
</organism>
<dbReference type="AlphaFoldDB" id="L7CAW1"/>
<proteinExistence type="predicted"/>
<dbReference type="PATRIC" id="fig|993516.3.peg.6264"/>
<evidence type="ECO:0008006" key="3">
    <source>
        <dbReference type="Google" id="ProtNLM"/>
    </source>
</evidence>
<dbReference type="InterPro" id="IPR032359">
    <property type="entry name" value="KwaB-like"/>
</dbReference>
<protein>
    <recommendedName>
        <fullName evidence="3">DUF4868 domain-containing protein</fullName>
    </recommendedName>
</protein>
<dbReference type="Pfam" id="PF16162">
    <property type="entry name" value="KwaB"/>
    <property type="match status" value="1"/>
</dbReference>
<comment type="caution">
    <text evidence="1">The sequence shown here is derived from an EMBL/GenBank/DDBJ whole genome shotgun (WGS) entry which is preliminary data.</text>
</comment>
<dbReference type="NCBIfam" id="NF041623">
    <property type="entry name" value="KwaB"/>
    <property type="match status" value="1"/>
</dbReference>
<evidence type="ECO:0000313" key="2">
    <source>
        <dbReference type="Proteomes" id="UP000010959"/>
    </source>
</evidence>
<name>L7CAW1_RHOBT</name>
<evidence type="ECO:0000313" key="1">
    <source>
        <dbReference type="EMBL" id="ELP30246.1"/>
    </source>
</evidence>
<accession>L7CAW1</accession>
<dbReference type="RefSeq" id="WP_007340380.1">
    <property type="nucleotide sequence ID" value="NZ_AMWG01000163.1"/>
</dbReference>